<feature type="region of interest" description="Disordered" evidence="1">
    <location>
        <begin position="82"/>
        <end position="122"/>
    </location>
</feature>
<protein>
    <submittedName>
        <fullName evidence="3">Uncharacterized protein</fullName>
    </submittedName>
</protein>
<evidence type="ECO:0000313" key="3">
    <source>
        <dbReference type="EMBL" id="MFD0850329.1"/>
    </source>
</evidence>
<dbReference type="Proteomes" id="UP001597124">
    <property type="component" value="Unassembled WGS sequence"/>
</dbReference>
<accession>A0ABW3C8V0</accession>
<gene>
    <name evidence="3" type="ORF">ACFQ00_18480</name>
</gene>
<dbReference type="EMBL" id="JBHTIK010000015">
    <property type="protein sequence ID" value="MFD0850329.1"/>
    <property type="molecule type" value="Genomic_DNA"/>
</dbReference>
<evidence type="ECO:0000256" key="1">
    <source>
        <dbReference type="SAM" id="MobiDB-lite"/>
    </source>
</evidence>
<keyword evidence="2" id="KW-0812">Transmembrane</keyword>
<organism evidence="3 4">
    <name type="scientific">Sphingosinicella xenopeptidilytica</name>
    <dbReference type="NCBI Taxonomy" id="364098"/>
    <lineage>
        <taxon>Bacteria</taxon>
        <taxon>Pseudomonadati</taxon>
        <taxon>Pseudomonadota</taxon>
        <taxon>Alphaproteobacteria</taxon>
        <taxon>Sphingomonadales</taxon>
        <taxon>Sphingosinicellaceae</taxon>
        <taxon>Sphingosinicella</taxon>
    </lineage>
</organism>
<comment type="caution">
    <text evidence="3">The sequence shown here is derived from an EMBL/GenBank/DDBJ whole genome shotgun (WGS) entry which is preliminary data.</text>
</comment>
<dbReference type="RefSeq" id="WP_381494415.1">
    <property type="nucleotide sequence ID" value="NZ_JBHTIK010000015.1"/>
</dbReference>
<reference evidence="4" key="1">
    <citation type="journal article" date="2019" name="Int. J. Syst. Evol. Microbiol.">
        <title>The Global Catalogue of Microorganisms (GCM) 10K type strain sequencing project: providing services to taxonomists for standard genome sequencing and annotation.</title>
        <authorList>
            <consortium name="The Broad Institute Genomics Platform"/>
            <consortium name="The Broad Institute Genome Sequencing Center for Infectious Disease"/>
            <person name="Wu L."/>
            <person name="Ma J."/>
        </authorList>
    </citation>
    <scope>NUCLEOTIDE SEQUENCE [LARGE SCALE GENOMIC DNA]</scope>
    <source>
        <strain evidence="4">CCUG 52537</strain>
    </source>
</reference>
<feature type="transmembrane region" description="Helical" evidence="2">
    <location>
        <begin position="17"/>
        <end position="39"/>
    </location>
</feature>
<proteinExistence type="predicted"/>
<name>A0ABW3C8V0_SPHXN</name>
<evidence type="ECO:0000313" key="4">
    <source>
        <dbReference type="Proteomes" id="UP001597124"/>
    </source>
</evidence>
<sequence>MASHVRTERHTAARNTILLWLAGVILFAGIGLLLTYHALRDSSIYASTMTPLMSERDQTRPASTLKTVKVRQTDAAADIARAHSSAVASAKSGTAPETTAPAQPAETTSAETPAAVPAAPAQ</sequence>
<keyword evidence="2" id="KW-1133">Transmembrane helix</keyword>
<keyword evidence="4" id="KW-1185">Reference proteome</keyword>
<keyword evidence="2" id="KW-0472">Membrane</keyword>
<evidence type="ECO:0000256" key="2">
    <source>
        <dbReference type="SAM" id="Phobius"/>
    </source>
</evidence>